<dbReference type="GeneID" id="93523058"/>
<keyword evidence="1" id="KW-0472">Membrane</keyword>
<dbReference type="AlphaFoldDB" id="A0A3R6G5R9"/>
<evidence type="ECO:0000313" key="5">
    <source>
        <dbReference type="Proteomes" id="UP000315827"/>
    </source>
</evidence>
<feature type="transmembrane region" description="Helical" evidence="1">
    <location>
        <begin position="21"/>
        <end position="40"/>
    </location>
</feature>
<feature type="transmembrane region" description="Helical" evidence="1">
    <location>
        <begin position="128"/>
        <end position="150"/>
    </location>
</feature>
<dbReference type="InterPro" id="IPR007492">
    <property type="entry name" value="LytTR_DNA-bd_dom"/>
</dbReference>
<dbReference type="PROSITE" id="PS50930">
    <property type="entry name" value="HTH_LYTTR"/>
    <property type="match status" value="1"/>
</dbReference>
<sequence>MNLKEYLNKPMYAIDRPWVIVLLNSMVVALILAIFEPFHYRLNSVIQFWVLWCFVGLTFIFSVVAFVLFPKLFKRFYDPERWTIGKNLLHCSCFLLFLGLACFIYDYYFLMRMDFWSDLDTTIFYKMLLIDVSAAITIVIIPLIFGFFIIENNALKRNLQEAKRMNKLLSERNIQEEKGGDAITLSGDTKESICVLPDNIMYMESSGNYVDVCYREEGNMKHKLLRSTIKQMDEMMEKYGCFVRCHRAYIVNVNKIMNINGNAQGYRLNLEDTQQEIPVSRTYLKDFKSFLNKEN</sequence>
<dbReference type="EMBL" id="VOHW01000010">
    <property type="protein sequence ID" value="TWV60171.1"/>
    <property type="molecule type" value="Genomic_DNA"/>
</dbReference>
<protein>
    <submittedName>
        <fullName evidence="3">LytTR family transcriptional regulator</fullName>
    </submittedName>
</protein>
<dbReference type="Proteomes" id="UP000315827">
    <property type="component" value="Unassembled WGS sequence"/>
</dbReference>
<reference evidence="4 5" key="2">
    <citation type="submission" date="2019-07" db="EMBL/GenBank/DDBJ databases">
        <title>Genome sequencing of Parabacteroides distasonis iSURF_7.</title>
        <authorList>
            <person name="Degefu H.N."/>
            <person name="Ruoff K.L."/>
            <person name="Price C.E."/>
            <person name="Valls R.A."/>
            <person name="O'Toole G.A."/>
        </authorList>
    </citation>
    <scope>NUCLEOTIDE SEQUENCE [LARGE SCALE GENOMIC DNA]</scope>
    <source>
        <strain evidence="4 5">CFPLTA003_1B</strain>
    </source>
</reference>
<keyword evidence="1" id="KW-0812">Transmembrane</keyword>
<dbReference type="Proteomes" id="UP000463337">
    <property type="component" value="Unassembled WGS sequence"/>
</dbReference>
<dbReference type="PANTHER" id="PTHR37299:SF1">
    <property type="entry name" value="STAGE 0 SPORULATION PROTEIN A HOMOLOG"/>
    <property type="match status" value="1"/>
</dbReference>
<dbReference type="GO" id="GO:0003677">
    <property type="term" value="F:DNA binding"/>
    <property type="evidence" value="ECO:0007669"/>
    <property type="project" value="InterPro"/>
</dbReference>
<proteinExistence type="predicted"/>
<dbReference type="Pfam" id="PF04397">
    <property type="entry name" value="LytTR"/>
    <property type="match status" value="1"/>
</dbReference>
<dbReference type="GO" id="GO:0000156">
    <property type="term" value="F:phosphorelay response regulator activity"/>
    <property type="evidence" value="ECO:0007669"/>
    <property type="project" value="InterPro"/>
</dbReference>
<feature type="transmembrane region" description="Helical" evidence="1">
    <location>
        <begin position="46"/>
        <end position="68"/>
    </location>
</feature>
<feature type="domain" description="HTH LytTR-type" evidence="2">
    <location>
        <begin position="185"/>
        <end position="293"/>
    </location>
</feature>
<feature type="transmembrane region" description="Helical" evidence="1">
    <location>
        <begin position="88"/>
        <end position="108"/>
    </location>
</feature>
<dbReference type="RefSeq" id="WP_057327037.1">
    <property type="nucleotide sequence ID" value="NZ_CP042285.1"/>
</dbReference>
<dbReference type="Gene3D" id="2.40.50.1020">
    <property type="entry name" value="LytTr DNA-binding domain"/>
    <property type="match status" value="1"/>
</dbReference>
<reference evidence="3 6" key="1">
    <citation type="journal article" date="2019" name="Nat. Med.">
        <title>A library of human gut bacterial isolates paired with longitudinal multiomics data enables mechanistic microbiome research.</title>
        <authorList>
            <person name="Poyet M."/>
            <person name="Groussin M."/>
            <person name="Gibbons S.M."/>
            <person name="Avila-Pacheco J."/>
            <person name="Jiang X."/>
            <person name="Kearney S.M."/>
            <person name="Perrotta A.R."/>
            <person name="Berdy B."/>
            <person name="Zhao S."/>
            <person name="Lieberman T.D."/>
            <person name="Swanson P.K."/>
            <person name="Smith M."/>
            <person name="Roesemann S."/>
            <person name="Alexander J.E."/>
            <person name="Rich S.A."/>
            <person name="Livny J."/>
            <person name="Vlamakis H."/>
            <person name="Clish C."/>
            <person name="Bullock K."/>
            <person name="Deik A."/>
            <person name="Scott J."/>
            <person name="Pierce K.A."/>
            <person name="Xavier R.J."/>
            <person name="Alm E.J."/>
        </authorList>
    </citation>
    <scope>NUCLEOTIDE SEQUENCE [LARGE SCALE GENOMIC DNA]</scope>
    <source>
        <strain evidence="3 6">BIOML-A41</strain>
    </source>
</reference>
<gene>
    <name evidence="4" type="ORF">FSA05_14980</name>
    <name evidence="3" type="ORF">GKD59_00940</name>
</gene>
<dbReference type="EMBL" id="WKLT01000001">
    <property type="protein sequence ID" value="MRY56504.1"/>
    <property type="molecule type" value="Genomic_DNA"/>
</dbReference>
<comment type="caution">
    <text evidence="3">The sequence shown here is derived from an EMBL/GenBank/DDBJ whole genome shotgun (WGS) entry which is preliminary data.</text>
</comment>
<evidence type="ECO:0000313" key="4">
    <source>
        <dbReference type="EMBL" id="TWV60171.1"/>
    </source>
</evidence>
<evidence type="ECO:0000259" key="2">
    <source>
        <dbReference type="PROSITE" id="PS50930"/>
    </source>
</evidence>
<dbReference type="PANTHER" id="PTHR37299">
    <property type="entry name" value="TRANSCRIPTIONAL REGULATOR-RELATED"/>
    <property type="match status" value="1"/>
</dbReference>
<evidence type="ECO:0000313" key="3">
    <source>
        <dbReference type="EMBL" id="MRY56504.1"/>
    </source>
</evidence>
<keyword evidence="1" id="KW-1133">Transmembrane helix</keyword>
<dbReference type="SMART" id="SM00850">
    <property type="entry name" value="LytTR"/>
    <property type="match status" value="1"/>
</dbReference>
<evidence type="ECO:0000313" key="6">
    <source>
        <dbReference type="Proteomes" id="UP000463337"/>
    </source>
</evidence>
<organism evidence="3 6">
    <name type="scientific">Parabacteroides distasonis</name>
    <dbReference type="NCBI Taxonomy" id="823"/>
    <lineage>
        <taxon>Bacteria</taxon>
        <taxon>Pseudomonadati</taxon>
        <taxon>Bacteroidota</taxon>
        <taxon>Bacteroidia</taxon>
        <taxon>Bacteroidales</taxon>
        <taxon>Tannerellaceae</taxon>
        <taxon>Parabacteroides</taxon>
    </lineage>
</organism>
<accession>A0A3R6G5R9</accession>
<name>A0A3R6G5R9_PARDI</name>
<evidence type="ECO:0000256" key="1">
    <source>
        <dbReference type="SAM" id="Phobius"/>
    </source>
</evidence>
<dbReference type="InterPro" id="IPR046947">
    <property type="entry name" value="LytR-like"/>
</dbReference>